<evidence type="ECO:0000313" key="1">
    <source>
        <dbReference type="EMBL" id="GBP18256.1"/>
    </source>
</evidence>
<dbReference type="EMBL" id="BGZK01000095">
    <property type="protein sequence ID" value="GBP18256.1"/>
    <property type="molecule type" value="Genomic_DNA"/>
</dbReference>
<evidence type="ECO:0000313" key="2">
    <source>
        <dbReference type="Proteomes" id="UP000299102"/>
    </source>
</evidence>
<organism evidence="1 2">
    <name type="scientific">Eumeta variegata</name>
    <name type="common">Bagworm moth</name>
    <name type="synonym">Eumeta japonica</name>
    <dbReference type="NCBI Taxonomy" id="151549"/>
    <lineage>
        <taxon>Eukaryota</taxon>
        <taxon>Metazoa</taxon>
        <taxon>Ecdysozoa</taxon>
        <taxon>Arthropoda</taxon>
        <taxon>Hexapoda</taxon>
        <taxon>Insecta</taxon>
        <taxon>Pterygota</taxon>
        <taxon>Neoptera</taxon>
        <taxon>Endopterygota</taxon>
        <taxon>Lepidoptera</taxon>
        <taxon>Glossata</taxon>
        <taxon>Ditrysia</taxon>
        <taxon>Tineoidea</taxon>
        <taxon>Psychidae</taxon>
        <taxon>Oiketicinae</taxon>
        <taxon>Eumeta</taxon>
    </lineage>
</organism>
<accession>A0A4C1TX92</accession>
<keyword evidence="2" id="KW-1185">Reference proteome</keyword>
<sequence length="140" mass="15347">MPAALTLKFSRQCQRAFSAVAVMARLIHSAVPRIVREDVPTRCDIKRLAVSQRDVCDGDERGFGIPMCFVMVNLTATRKCVDLCVRASVPISLHRPTPPPSNSLSSDILFLPKRADNALVIPLGSLVFMGDDDLSGDRRP</sequence>
<dbReference type="Proteomes" id="UP000299102">
    <property type="component" value="Unassembled WGS sequence"/>
</dbReference>
<proteinExistence type="predicted"/>
<comment type="caution">
    <text evidence="1">The sequence shown here is derived from an EMBL/GenBank/DDBJ whole genome shotgun (WGS) entry which is preliminary data.</text>
</comment>
<dbReference type="AlphaFoldDB" id="A0A4C1TX92"/>
<gene>
    <name evidence="1" type="ORF">EVAR_9099_1</name>
</gene>
<reference evidence="1 2" key="1">
    <citation type="journal article" date="2019" name="Commun. Biol.">
        <title>The bagworm genome reveals a unique fibroin gene that provides high tensile strength.</title>
        <authorList>
            <person name="Kono N."/>
            <person name="Nakamura H."/>
            <person name="Ohtoshi R."/>
            <person name="Tomita M."/>
            <person name="Numata K."/>
            <person name="Arakawa K."/>
        </authorList>
    </citation>
    <scope>NUCLEOTIDE SEQUENCE [LARGE SCALE GENOMIC DNA]</scope>
</reference>
<name>A0A4C1TX92_EUMVA</name>
<protein>
    <submittedName>
        <fullName evidence="1">Uncharacterized protein</fullName>
    </submittedName>
</protein>